<feature type="compositionally biased region" description="Acidic residues" evidence="1">
    <location>
        <begin position="484"/>
        <end position="496"/>
    </location>
</feature>
<protein>
    <recommendedName>
        <fullName evidence="4">HCP-like protein</fullName>
    </recommendedName>
</protein>
<feature type="compositionally biased region" description="Basic and acidic residues" evidence="1">
    <location>
        <begin position="85"/>
        <end position="106"/>
    </location>
</feature>
<feature type="compositionally biased region" description="Basic and acidic residues" evidence="1">
    <location>
        <begin position="922"/>
        <end position="931"/>
    </location>
</feature>
<sequence>MDGSLGSPPRPLPHFTSPPSRRPLRAPLPPTQQPLAHSSRPARKESLRMQGRDSEGIAMDGRGAFLEAALENRARNGVQVGSARALRERQAPGEARGDDEKRREQGQRPAQALVGVVGNWEGGSSGGSSLASLSRDEDGPEEVLREAESSLDADDVALSAAPVDLSRMTSTRRYMNELDPDDDVDIPGQDRSTWHSAWGSEARDSVASLEPLQRSVSGRRRGRAGLPRDSTLTTASVDGDPFSYSVYASMPSPRDSTFPSHAPLVPSTSTAPPPFSRTPIVRIGPPSPTTEAFLQDPHDSTLWSSDVALSAEPASIPPPELSPPISSSSSDQTVTPSNAPSPPSLAQSQGRTRSQTFSSGPKNFSRPFLPPSPTHSPLRPTADLAPIVPSARRPSSPRTDTADTSLSSPLDRSSSLGHASLLDRSSSMGHSSATSHSTHALAWDDGARTRMQEEAKRAIALARSRSQRAVAGREYGSHDRDADGSFEELQSVEDVQEVLSPYGGEVDDSPSSIHFPPPSSAPSLPPPAPATAYSVSEYGDTAQYAVYHPEDEPLPHDSPAALSAPFRPASPTTPAPFYLAPSSPVASTSTLSLPHHQPPFDLPIPQLHVPPAPASPRQRNVLRKPRPPPSAASDSASQPMARSHSGASSTKSEPAHPPKGGIWSRFRSRSKSRGASERPDPALWAQERPPMPISHGSAITVTGLSSSLPAPSPRFGAYSPSPSSISPSPASTPGLRSRSPLPSGTAVPLSQAEFSRLAASRPAFGRHGTSEVDLILRNVQGAKTVQAGTSSLAASGPARAVVVHRGGYEHGGEGANDDEVEQLSEGVARAALGQSHERGLSSAPSLYSNYSFYSLPSAGTDSPASPVPPPSASSAALAPPDPAPPTQSQHARQPSNMSTMQKLGFASRRDGTASSLMARTPSGKEVRRDPVTPDDYLQLGIDLHEAGELERAAWCFEQSARRNGGCGAGMLMYGLTLRHGWGCQVNAPLGFRYLQMAAESVVEDLDRVVFGGRTLSEAEANTKAAKSELVLALHEIGASYRFGWGVDKSKPMAFSYFKLAADLGDVDAQQDLAFCFANGKGCKKDVKQAAHYYRLAIEQGASDFGLSWVFKEKYLS</sequence>
<dbReference type="GO" id="GO:0032153">
    <property type="term" value="C:cell division site"/>
    <property type="evidence" value="ECO:0007669"/>
    <property type="project" value="TreeGrafter"/>
</dbReference>
<evidence type="ECO:0000313" key="3">
    <source>
        <dbReference type="Proteomes" id="UP001342314"/>
    </source>
</evidence>
<dbReference type="Pfam" id="PF08238">
    <property type="entry name" value="Sel1"/>
    <property type="match status" value="3"/>
</dbReference>
<organism evidence="2 3">
    <name type="scientific">Rhodotorula paludigena</name>
    <dbReference type="NCBI Taxonomy" id="86838"/>
    <lineage>
        <taxon>Eukaryota</taxon>
        <taxon>Fungi</taxon>
        <taxon>Dikarya</taxon>
        <taxon>Basidiomycota</taxon>
        <taxon>Pucciniomycotina</taxon>
        <taxon>Microbotryomycetes</taxon>
        <taxon>Sporidiobolales</taxon>
        <taxon>Sporidiobolaceae</taxon>
        <taxon>Rhodotorula</taxon>
    </lineage>
</organism>
<evidence type="ECO:0000256" key="1">
    <source>
        <dbReference type="SAM" id="MobiDB-lite"/>
    </source>
</evidence>
<feature type="region of interest" description="Disordered" evidence="1">
    <location>
        <begin position="74"/>
        <end position="152"/>
    </location>
</feature>
<evidence type="ECO:0008006" key="4">
    <source>
        <dbReference type="Google" id="ProtNLM"/>
    </source>
</evidence>
<keyword evidence="3" id="KW-1185">Reference proteome</keyword>
<dbReference type="Gene3D" id="1.25.40.10">
    <property type="entry name" value="Tetratricopeptide repeat domain"/>
    <property type="match status" value="1"/>
</dbReference>
<dbReference type="InterPro" id="IPR006597">
    <property type="entry name" value="Sel1-like"/>
</dbReference>
<dbReference type="AlphaFoldDB" id="A0AAV5GV08"/>
<feature type="compositionally biased region" description="Polar residues" evidence="1">
    <location>
        <begin position="886"/>
        <end position="901"/>
    </location>
</feature>
<feature type="compositionally biased region" description="Low complexity" evidence="1">
    <location>
        <begin position="719"/>
        <end position="733"/>
    </location>
</feature>
<feature type="compositionally biased region" description="Low complexity" evidence="1">
    <location>
        <begin position="631"/>
        <end position="641"/>
    </location>
</feature>
<feature type="compositionally biased region" description="Pro residues" evidence="1">
    <location>
        <begin position="515"/>
        <end position="529"/>
    </location>
</feature>
<dbReference type="InterPro" id="IPR011990">
    <property type="entry name" value="TPR-like_helical_dom_sf"/>
</dbReference>
<dbReference type="SMART" id="SM00671">
    <property type="entry name" value="SEL1"/>
    <property type="match status" value="3"/>
</dbReference>
<reference evidence="2 3" key="1">
    <citation type="submission" date="2021-12" db="EMBL/GenBank/DDBJ databases">
        <title>High titer production of polyol ester of fatty acids by Rhodotorula paludigena BS15 towards product separation-free biomass refinery.</title>
        <authorList>
            <person name="Mano J."/>
            <person name="Ono H."/>
            <person name="Tanaka T."/>
            <person name="Naito K."/>
            <person name="Sushida H."/>
            <person name="Ike M."/>
            <person name="Tokuyasu K."/>
            <person name="Kitaoka M."/>
        </authorList>
    </citation>
    <scope>NUCLEOTIDE SEQUENCE [LARGE SCALE GENOMIC DNA]</scope>
    <source>
        <strain evidence="2 3">BS15</strain>
    </source>
</reference>
<feature type="compositionally biased region" description="Pro residues" evidence="1">
    <location>
        <begin position="596"/>
        <end position="614"/>
    </location>
</feature>
<dbReference type="Proteomes" id="UP001342314">
    <property type="component" value="Unassembled WGS sequence"/>
</dbReference>
<feature type="compositionally biased region" description="Low complexity" evidence="1">
    <location>
        <begin position="425"/>
        <end position="440"/>
    </location>
</feature>
<proteinExistence type="predicted"/>
<dbReference type="PANTHER" id="PTHR43628:SF1">
    <property type="entry name" value="CHITIN SYNTHASE REGULATORY FACTOR 2-RELATED"/>
    <property type="match status" value="1"/>
</dbReference>
<feature type="compositionally biased region" description="Polar residues" evidence="1">
    <location>
        <begin position="331"/>
        <end position="362"/>
    </location>
</feature>
<dbReference type="InterPro" id="IPR052945">
    <property type="entry name" value="Mitotic_Regulator"/>
</dbReference>
<accession>A0AAV5GV08</accession>
<evidence type="ECO:0000313" key="2">
    <source>
        <dbReference type="EMBL" id="GJN92423.1"/>
    </source>
</evidence>
<feature type="region of interest" description="Disordered" evidence="1">
    <location>
        <begin position="858"/>
        <end position="932"/>
    </location>
</feature>
<dbReference type="PANTHER" id="PTHR43628">
    <property type="entry name" value="ACTIVATOR OF C KINASE PROTEIN 1-RELATED"/>
    <property type="match status" value="1"/>
</dbReference>
<dbReference type="SUPFAM" id="SSF81901">
    <property type="entry name" value="HCP-like"/>
    <property type="match status" value="1"/>
</dbReference>
<gene>
    <name evidence="2" type="ORF">Rhopal_005453-T1</name>
</gene>
<feature type="compositionally biased region" description="Basic and acidic residues" evidence="1">
    <location>
        <begin position="42"/>
        <end position="55"/>
    </location>
</feature>
<feature type="compositionally biased region" description="Polar residues" evidence="1">
    <location>
        <begin position="697"/>
        <end position="709"/>
    </location>
</feature>
<feature type="region of interest" description="Disordered" evidence="1">
    <location>
        <begin position="1"/>
        <end position="59"/>
    </location>
</feature>
<dbReference type="EMBL" id="BQKY01000011">
    <property type="protein sequence ID" value="GJN92423.1"/>
    <property type="molecule type" value="Genomic_DNA"/>
</dbReference>
<feature type="compositionally biased region" description="Basic and acidic residues" evidence="1">
    <location>
        <begin position="134"/>
        <end position="148"/>
    </location>
</feature>
<feature type="compositionally biased region" description="Low complexity" evidence="1">
    <location>
        <begin position="405"/>
        <end position="416"/>
    </location>
</feature>
<name>A0AAV5GV08_9BASI</name>
<feature type="compositionally biased region" description="Basic and acidic residues" evidence="1">
    <location>
        <begin position="445"/>
        <end position="457"/>
    </location>
</feature>
<comment type="caution">
    <text evidence="2">The sequence shown here is derived from an EMBL/GenBank/DDBJ whole genome shotgun (WGS) entry which is preliminary data.</text>
</comment>
<dbReference type="GO" id="GO:0010972">
    <property type="term" value="P:negative regulation of G2/M transition of mitotic cell cycle"/>
    <property type="evidence" value="ECO:0007669"/>
    <property type="project" value="TreeGrafter"/>
</dbReference>
<feature type="region of interest" description="Disordered" evidence="1">
    <location>
        <begin position="172"/>
        <end position="748"/>
    </location>
</feature>